<dbReference type="Proteomes" id="UP001500630">
    <property type="component" value="Unassembled WGS sequence"/>
</dbReference>
<evidence type="ECO:0000313" key="2">
    <source>
        <dbReference type="EMBL" id="GAA3622752.1"/>
    </source>
</evidence>
<dbReference type="EMBL" id="BAABDQ010000068">
    <property type="protein sequence ID" value="GAA3622752.1"/>
    <property type="molecule type" value="Genomic_DNA"/>
</dbReference>
<evidence type="ECO:0000313" key="3">
    <source>
        <dbReference type="Proteomes" id="UP001500630"/>
    </source>
</evidence>
<proteinExistence type="predicted"/>
<gene>
    <name evidence="2" type="ORF">GCM10022419_130540</name>
</gene>
<feature type="region of interest" description="Disordered" evidence="1">
    <location>
        <begin position="1"/>
        <end position="20"/>
    </location>
</feature>
<protein>
    <recommendedName>
        <fullName evidence="4">Core-binding (CB) domain-containing protein</fullName>
    </recommendedName>
</protein>
<evidence type="ECO:0000256" key="1">
    <source>
        <dbReference type="SAM" id="MobiDB-lite"/>
    </source>
</evidence>
<organism evidence="2 3">
    <name type="scientific">Nonomuraea rosea</name>
    <dbReference type="NCBI Taxonomy" id="638574"/>
    <lineage>
        <taxon>Bacteria</taxon>
        <taxon>Bacillati</taxon>
        <taxon>Actinomycetota</taxon>
        <taxon>Actinomycetes</taxon>
        <taxon>Streptosporangiales</taxon>
        <taxon>Streptosporangiaceae</taxon>
        <taxon>Nonomuraea</taxon>
    </lineage>
</organism>
<keyword evidence="3" id="KW-1185">Reference proteome</keyword>
<feature type="compositionally biased region" description="Polar residues" evidence="1">
    <location>
        <begin position="1"/>
        <end position="10"/>
    </location>
</feature>
<dbReference type="RefSeq" id="WP_345579754.1">
    <property type="nucleotide sequence ID" value="NZ_BAABDQ010000068.1"/>
</dbReference>
<sequence length="115" mass="12349">MIAQTPSSAVSAEGQDRRKFTSRKVVGLSGGLDPADDDLGVWIERYLDLAVRGVRSPEVSAKISRHLERLRAWIIAGLGHQRVSAITPANSPAGAITCPPPDGGEKTAARPPWRR</sequence>
<evidence type="ECO:0008006" key="4">
    <source>
        <dbReference type="Google" id="ProtNLM"/>
    </source>
</evidence>
<reference evidence="3" key="1">
    <citation type="journal article" date="2019" name="Int. J. Syst. Evol. Microbiol.">
        <title>The Global Catalogue of Microorganisms (GCM) 10K type strain sequencing project: providing services to taxonomists for standard genome sequencing and annotation.</title>
        <authorList>
            <consortium name="The Broad Institute Genomics Platform"/>
            <consortium name="The Broad Institute Genome Sequencing Center for Infectious Disease"/>
            <person name="Wu L."/>
            <person name="Ma J."/>
        </authorList>
    </citation>
    <scope>NUCLEOTIDE SEQUENCE [LARGE SCALE GENOMIC DNA]</scope>
    <source>
        <strain evidence="3">JCM 17326</strain>
    </source>
</reference>
<comment type="caution">
    <text evidence="2">The sequence shown here is derived from an EMBL/GenBank/DDBJ whole genome shotgun (WGS) entry which is preliminary data.</text>
</comment>
<name>A0ABP7A046_9ACTN</name>
<accession>A0ABP7A046</accession>
<feature type="region of interest" description="Disordered" evidence="1">
    <location>
        <begin position="89"/>
        <end position="115"/>
    </location>
</feature>